<sequence length="250" mass="26639">MDRALYIAMSGAKQNVVSQTAHSNNLANASTTGFRSDYTQSRAQPVFGDHFPTRAYAMAERPASDLQQGPLQATGRQMDVAIEGPGWFVVEGADGEEAYTRAGDLSVDPQGRLMNARGLQIMGDGGPIVLPPFETIEIGRDGTISIRPQGEGAEAVAEVVQISLVNPDGKTLEKGTDGLFRIRGRQPGDPGANVDPTMSLVNGFVEGSNVNAVTELTQVLAMNRQYEMQIKLMKTADENSAAATQLLSAQ</sequence>
<dbReference type="PANTHER" id="PTHR30435">
    <property type="entry name" value="FLAGELLAR PROTEIN"/>
    <property type="match status" value="1"/>
</dbReference>
<dbReference type="InterPro" id="IPR037925">
    <property type="entry name" value="FlgE/F/G-like"/>
</dbReference>
<evidence type="ECO:0000259" key="8">
    <source>
        <dbReference type="Pfam" id="PF06429"/>
    </source>
</evidence>
<gene>
    <name evidence="10" type="primary">flgF</name>
    <name evidence="10" type="ORF">OLEAN_C11950</name>
</gene>
<accession>R4YL28</accession>
<organism evidence="10 11">
    <name type="scientific">Oleispira antarctica RB-8</name>
    <dbReference type="NCBI Taxonomy" id="698738"/>
    <lineage>
        <taxon>Bacteria</taxon>
        <taxon>Pseudomonadati</taxon>
        <taxon>Pseudomonadota</taxon>
        <taxon>Gammaproteobacteria</taxon>
        <taxon>Oceanospirillales</taxon>
        <taxon>Oceanospirillaceae</taxon>
        <taxon>Oleispira</taxon>
    </lineage>
</organism>
<dbReference type="AlphaFoldDB" id="R4YL28"/>
<dbReference type="InterPro" id="IPR001444">
    <property type="entry name" value="Flag_bb_rod_N"/>
</dbReference>
<dbReference type="InterPro" id="IPR053967">
    <property type="entry name" value="LlgE_F_G-like_D1"/>
</dbReference>
<dbReference type="HOGENOM" id="CLU_013687_1_0_6"/>
<evidence type="ECO:0000259" key="9">
    <source>
        <dbReference type="Pfam" id="PF22692"/>
    </source>
</evidence>
<dbReference type="OrthoDB" id="9804559at2"/>
<feature type="domain" description="Flagellar hook protein FlgE/F/G-like D1" evidence="9">
    <location>
        <begin position="81"/>
        <end position="145"/>
    </location>
</feature>
<dbReference type="Pfam" id="PF06429">
    <property type="entry name" value="Flg_bbr_C"/>
    <property type="match status" value="1"/>
</dbReference>
<dbReference type="InterPro" id="IPR010930">
    <property type="entry name" value="Flg_bb/hook_C_dom"/>
</dbReference>
<dbReference type="GO" id="GO:0030694">
    <property type="term" value="C:bacterial-type flagellum basal body, rod"/>
    <property type="evidence" value="ECO:0007669"/>
    <property type="project" value="UniProtKB-UniRule"/>
</dbReference>
<feature type="domain" description="Flagellar basal body rod protein N-terminal" evidence="7">
    <location>
        <begin position="5"/>
        <end position="35"/>
    </location>
</feature>
<dbReference type="Pfam" id="PF00460">
    <property type="entry name" value="Flg_bb_rod"/>
    <property type="match status" value="1"/>
</dbReference>
<dbReference type="KEGG" id="oai:OLEAN_C11950"/>
<dbReference type="NCBIfam" id="NF009280">
    <property type="entry name" value="PRK12640.1"/>
    <property type="match status" value="1"/>
</dbReference>
<keyword evidence="10" id="KW-0969">Cilium</keyword>
<protein>
    <recommendedName>
        <fullName evidence="5 6">Flagellar basal-body rod protein FlgF</fullName>
    </recommendedName>
</protein>
<evidence type="ECO:0000256" key="1">
    <source>
        <dbReference type="ARBA" id="ARBA00004117"/>
    </source>
</evidence>
<keyword evidence="10" id="KW-0282">Flagellum</keyword>
<evidence type="ECO:0000256" key="6">
    <source>
        <dbReference type="RuleBase" id="RU362116"/>
    </source>
</evidence>
<evidence type="ECO:0000256" key="3">
    <source>
        <dbReference type="ARBA" id="ARBA00023143"/>
    </source>
</evidence>
<dbReference type="STRING" id="698738.OLEAN_C11950"/>
<comment type="subcellular location">
    <subcellularLocation>
        <location evidence="1 6">Bacterial flagellum basal body</location>
    </subcellularLocation>
</comment>
<reference evidence="10 11" key="1">
    <citation type="journal article" date="2013" name="Nat. Commun.">
        <title>Genome sequence and functional genomic analysis of the oil-degrading bacterium Oleispira antarctica.</title>
        <authorList>
            <person name="Kube M."/>
            <person name="Chernikova T.N."/>
            <person name="Al-Ramahi Y."/>
            <person name="Beloqui A."/>
            <person name="Lopez-Cortez N."/>
            <person name="Guazzaroni M.E."/>
            <person name="Heipieper H.J."/>
            <person name="Klages S."/>
            <person name="Kotsyurbenko O.R."/>
            <person name="Langer I."/>
            <person name="Nechitaylo T.Y."/>
            <person name="Lunsdorf H."/>
            <person name="Fernandez M."/>
            <person name="Juarez S."/>
            <person name="Ciordia S."/>
            <person name="Singer A."/>
            <person name="Kagan O."/>
            <person name="Egorova O."/>
            <person name="Petit P.A."/>
            <person name="Stogios P."/>
            <person name="Kim Y."/>
            <person name="Tchigvintsev A."/>
            <person name="Flick R."/>
            <person name="Denaro R."/>
            <person name="Genovese M."/>
            <person name="Albar J.P."/>
            <person name="Reva O.N."/>
            <person name="Martinez-Gomariz M."/>
            <person name="Tran H."/>
            <person name="Ferrer M."/>
            <person name="Savchenko A."/>
            <person name="Yakunin A.F."/>
            <person name="Yakimov M.M."/>
            <person name="Golyshina O.V."/>
            <person name="Reinhardt R."/>
            <person name="Golyshin P.N."/>
        </authorList>
    </citation>
    <scope>NUCLEOTIDE SEQUENCE [LARGE SCALE GENOMIC DNA]</scope>
</reference>
<proteinExistence type="inferred from homology"/>
<dbReference type="PATRIC" id="fig|698738.3.peg.1240"/>
<dbReference type="InterPro" id="IPR020013">
    <property type="entry name" value="Flagellar_FlgE/F/G"/>
</dbReference>
<comment type="similarity">
    <text evidence="2 6">Belongs to the flagella basal body rod proteins family.</text>
</comment>
<dbReference type="PANTHER" id="PTHR30435:SF18">
    <property type="entry name" value="FLAGELLAR BASAL-BODY ROD PROTEIN FLGF"/>
    <property type="match status" value="1"/>
</dbReference>
<dbReference type="GO" id="GO:0071978">
    <property type="term" value="P:bacterial-type flagellum-dependent swarming motility"/>
    <property type="evidence" value="ECO:0007669"/>
    <property type="project" value="TreeGrafter"/>
</dbReference>
<evidence type="ECO:0000313" key="10">
    <source>
        <dbReference type="EMBL" id="CCK75371.1"/>
    </source>
</evidence>
<dbReference type="SUPFAM" id="SSF117143">
    <property type="entry name" value="Flagellar hook protein flgE"/>
    <property type="match status" value="1"/>
</dbReference>
<dbReference type="Proteomes" id="UP000032749">
    <property type="component" value="Chromosome"/>
</dbReference>
<evidence type="ECO:0000256" key="2">
    <source>
        <dbReference type="ARBA" id="ARBA00009677"/>
    </source>
</evidence>
<keyword evidence="3 6" id="KW-0975">Bacterial flagellum</keyword>
<feature type="domain" description="Flagellar basal-body/hook protein C-terminal" evidence="8">
    <location>
        <begin position="202"/>
        <end position="246"/>
    </location>
</feature>
<evidence type="ECO:0000256" key="5">
    <source>
        <dbReference type="ARBA" id="ARBA00040228"/>
    </source>
</evidence>
<dbReference type="NCBIfam" id="TIGR03506">
    <property type="entry name" value="FlgEFG_subfam"/>
    <property type="match status" value="1"/>
</dbReference>
<name>R4YL28_OLEAN</name>
<evidence type="ECO:0000313" key="11">
    <source>
        <dbReference type="Proteomes" id="UP000032749"/>
    </source>
</evidence>
<keyword evidence="11" id="KW-1185">Reference proteome</keyword>
<comment type="subunit">
    <text evidence="4 6">The basal body constitutes a major portion of the flagellar organelle and consists of five rings (E,L,P,S, and M) mounted on a central rod. The rod consists of about 26 subunits of FlgG in the distal portion, and FlgB, FlgC and FlgF are thought to build up the proximal portion of the rod with about 6 subunits each.</text>
</comment>
<keyword evidence="10" id="KW-0966">Cell projection</keyword>
<evidence type="ECO:0000256" key="4">
    <source>
        <dbReference type="ARBA" id="ARBA00038560"/>
    </source>
</evidence>
<evidence type="ECO:0000259" key="7">
    <source>
        <dbReference type="Pfam" id="PF00460"/>
    </source>
</evidence>
<dbReference type="EMBL" id="FO203512">
    <property type="protein sequence ID" value="CCK75371.1"/>
    <property type="molecule type" value="Genomic_DNA"/>
</dbReference>
<dbReference type="Pfam" id="PF22692">
    <property type="entry name" value="LlgE_F_G_D1"/>
    <property type="match status" value="1"/>
</dbReference>